<dbReference type="InterPro" id="IPR014284">
    <property type="entry name" value="RNA_pol_sigma-70_dom"/>
</dbReference>
<dbReference type="InterPro" id="IPR014327">
    <property type="entry name" value="RNA_pol_sigma70_bacteroid"/>
</dbReference>
<keyword evidence="4" id="KW-0804">Transcription</keyword>
<comment type="caution">
    <text evidence="7">The sequence shown here is derived from an EMBL/GenBank/DDBJ whole genome shotgun (WGS) entry which is preliminary data.</text>
</comment>
<feature type="domain" description="RNA polymerase sigma-70 region 2" evidence="5">
    <location>
        <begin position="57"/>
        <end position="123"/>
    </location>
</feature>
<dbReference type="Gene3D" id="1.10.1740.10">
    <property type="match status" value="1"/>
</dbReference>
<dbReference type="CDD" id="cd06171">
    <property type="entry name" value="Sigma70_r4"/>
    <property type="match status" value="1"/>
</dbReference>
<evidence type="ECO:0000256" key="3">
    <source>
        <dbReference type="ARBA" id="ARBA00023082"/>
    </source>
</evidence>
<gene>
    <name evidence="7" type="ORF">EV199_4951</name>
</gene>
<dbReference type="EMBL" id="SGXA01000003">
    <property type="protein sequence ID" value="RZS69125.1"/>
    <property type="molecule type" value="Genomic_DNA"/>
</dbReference>
<dbReference type="GO" id="GO:0006352">
    <property type="term" value="P:DNA-templated transcription initiation"/>
    <property type="evidence" value="ECO:0007669"/>
    <property type="project" value="InterPro"/>
</dbReference>
<dbReference type="PANTHER" id="PTHR43133">
    <property type="entry name" value="RNA POLYMERASE ECF-TYPE SIGMA FACTO"/>
    <property type="match status" value="1"/>
</dbReference>
<dbReference type="Gene3D" id="1.10.10.10">
    <property type="entry name" value="Winged helix-like DNA-binding domain superfamily/Winged helix DNA-binding domain"/>
    <property type="match status" value="1"/>
</dbReference>
<evidence type="ECO:0000259" key="6">
    <source>
        <dbReference type="Pfam" id="PF08281"/>
    </source>
</evidence>
<dbReference type="Pfam" id="PF08281">
    <property type="entry name" value="Sigma70_r4_2"/>
    <property type="match status" value="1"/>
</dbReference>
<evidence type="ECO:0000256" key="2">
    <source>
        <dbReference type="ARBA" id="ARBA00023015"/>
    </source>
</evidence>
<feature type="domain" description="RNA polymerase sigma factor 70 region 4 type 2" evidence="6">
    <location>
        <begin position="155"/>
        <end position="206"/>
    </location>
</feature>
<dbReference type="NCBIfam" id="TIGR02985">
    <property type="entry name" value="Sig70_bacteroi1"/>
    <property type="match status" value="1"/>
</dbReference>
<dbReference type="AlphaFoldDB" id="A0A4Q7ML91"/>
<proteinExistence type="inferred from homology"/>
<evidence type="ECO:0000256" key="1">
    <source>
        <dbReference type="ARBA" id="ARBA00010641"/>
    </source>
</evidence>
<evidence type="ECO:0000256" key="4">
    <source>
        <dbReference type="ARBA" id="ARBA00023163"/>
    </source>
</evidence>
<dbReference type="InterPro" id="IPR036388">
    <property type="entry name" value="WH-like_DNA-bd_sf"/>
</dbReference>
<evidence type="ECO:0000313" key="8">
    <source>
        <dbReference type="Proteomes" id="UP000293874"/>
    </source>
</evidence>
<dbReference type="InterPro" id="IPR013325">
    <property type="entry name" value="RNA_pol_sigma_r2"/>
</dbReference>
<dbReference type="Pfam" id="PF04542">
    <property type="entry name" value="Sigma70_r2"/>
    <property type="match status" value="1"/>
</dbReference>
<keyword evidence="8" id="KW-1185">Reference proteome</keyword>
<dbReference type="InterPro" id="IPR013324">
    <property type="entry name" value="RNA_pol_sigma_r3/r4-like"/>
</dbReference>
<dbReference type="InterPro" id="IPR007627">
    <property type="entry name" value="RNA_pol_sigma70_r2"/>
</dbReference>
<dbReference type="NCBIfam" id="TIGR02937">
    <property type="entry name" value="sigma70-ECF"/>
    <property type="match status" value="1"/>
</dbReference>
<dbReference type="InterPro" id="IPR013249">
    <property type="entry name" value="RNA_pol_sigma70_r4_t2"/>
</dbReference>
<dbReference type="SUPFAM" id="SSF88946">
    <property type="entry name" value="Sigma2 domain of RNA polymerase sigma factors"/>
    <property type="match status" value="1"/>
</dbReference>
<dbReference type="SUPFAM" id="SSF88659">
    <property type="entry name" value="Sigma3 and sigma4 domains of RNA polymerase sigma factors"/>
    <property type="match status" value="1"/>
</dbReference>
<sequence length="235" mass="27341">MELIRYLFLEPRVHFSLFSTSLHQITRQTPLFPGQPYEEKELLKLIADGDHAAFQRLFHAHYTALSFFARTIVGDMSTAEDLVQDAFVRLWEKRQTLSHQGNLRSFLYTIVKNVCVDFLRKLNNRTAKQEEFAYLAGHNSAFLEAGVLQEELLRLVMSEMEMLPEKYRRVIRMIFIEGLSYEQISQQLDLSEAAVRKQKERALKLLNNAVLNRTGLPVLLISAQLFFLADFVTKR</sequence>
<dbReference type="GO" id="GO:0003677">
    <property type="term" value="F:DNA binding"/>
    <property type="evidence" value="ECO:0007669"/>
    <property type="project" value="InterPro"/>
</dbReference>
<organism evidence="7 8">
    <name type="scientific">Pseudobacter ginsenosidimutans</name>
    <dbReference type="NCBI Taxonomy" id="661488"/>
    <lineage>
        <taxon>Bacteria</taxon>
        <taxon>Pseudomonadati</taxon>
        <taxon>Bacteroidota</taxon>
        <taxon>Chitinophagia</taxon>
        <taxon>Chitinophagales</taxon>
        <taxon>Chitinophagaceae</taxon>
        <taxon>Pseudobacter</taxon>
    </lineage>
</organism>
<name>A0A4Q7ML91_9BACT</name>
<dbReference type="Proteomes" id="UP000293874">
    <property type="component" value="Unassembled WGS sequence"/>
</dbReference>
<keyword evidence="2" id="KW-0805">Transcription regulation</keyword>
<dbReference type="GO" id="GO:0016987">
    <property type="term" value="F:sigma factor activity"/>
    <property type="evidence" value="ECO:0007669"/>
    <property type="project" value="UniProtKB-KW"/>
</dbReference>
<comment type="similarity">
    <text evidence="1">Belongs to the sigma-70 factor family. ECF subfamily.</text>
</comment>
<evidence type="ECO:0000313" key="7">
    <source>
        <dbReference type="EMBL" id="RZS69125.1"/>
    </source>
</evidence>
<reference evidence="7 8" key="1">
    <citation type="submission" date="2019-02" db="EMBL/GenBank/DDBJ databases">
        <title>Genomic Encyclopedia of Type Strains, Phase IV (KMG-IV): sequencing the most valuable type-strain genomes for metagenomic binning, comparative biology and taxonomic classification.</title>
        <authorList>
            <person name="Goeker M."/>
        </authorList>
    </citation>
    <scope>NUCLEOTIDE SEQUENCE [LARGE SCALE GENOMIC DNA]</scope>
    <source>
        <strain evidence="7 8">DSM 18116</strain>
    </source>
</reference>
<accession>A0A4Q7ML91</accession>
<keyword evidence="3" id="KW-0731">Sigma factor</keyword>
<dbReference type="InterPro" id="IPR039425">
    <property type="entry name" value="RNA_pol_sigma-70-like"/>
</dbReference>
<protein>
    <submittedName>
        <fullName evidence="7">RNA polymerase sigma-70 factor (ECF subfamily)</fullName>
    </submittedName>
</protein>
<dbReference type="PANTHER" id="PTHR43133:SF46">
    <property type="entry name" value="RNA POLYMERASE SIGMA-70 FACTOR ECF SUBFAMILY"/>
    <property type="match status" value="1"/>
</dbReference>
<evidence type="ECO:0000259" key="5">
    <source>
        <dbReference type="Pfam" id="PF04542"/>
    </source>
</evidence>